<dbReference type="SMART" id="SM00822">
    <property type="entry name" value="PKS_KR"/>
    <property type="match status" value="1"/>
</dbReference>
<dbReference type="Pfam" id="PF13561">
    <property type="entry name" value="adh_short_C2"/>
    <property type="match status" value="1"/>
</dbReference>
<dbReference type="InterPro" id="IPR020904">
    <property type="entry name" value="Sc_DH/Rdtase_CS"/>
</dbReference>
<keyword evidence="2" id="KW-0560">Oxidoreductase</keyword>
<protein>
    <submittedName>
        <fullName evidence="4">Gluconate 5-dehydrogenase</fullName>
    </submittedName>
</protein>
<keyword evidence="5" id="KW-1185">Reference proteome</keyword>
<sequence>MATGLTPTGMTPAGTARTGTALFDLTGRTALVTGSGQGIGRALAQGLAEAGATVVVHGRDRAKAERAASEIAASTGRETHVAIFDVTDASAVDAGVADVEARLGTPDILVNNAGIQRRNPIAEFADEDWHDLVATNLTSAFLLSRRVAQGMIERGSGRIVSIGSVQSQLARPSIAPYSATKGAIVMLTKGLCADLAPHGISVNALAPGYFATELTQKLVDDAEFSAWVAQRTPAGRWGDVADLVGTLVFLSSDAAAFVNGQTIYVDGGMTAVV</sequence>
<proteinExistence type="inferred from homology"/>
<comment type="similarity">
    <text evidence="1">Belongs to the short-chain dehydrogenases/reductases (SDR) family.</text>
</comment>
<dbReference type="EMBL" id="FOZN01000003">
    <property type="protein sequence ID" value="SFS14251.1"/>
    <property type="molecule type" value="Genomic_DNA"/>
</dbReference>
<dbReference type="AlphaFoldDB" id="A0AA94HN18"/>
<reference evidence="4 5" key="1">
    <citation type="submission" date="2016-10" db="EMBL/GenBank/DDBJ databases">
        <authorList>
            <person name="Varghese N."/>
            <person name="Submissions S."/>
        </authorList>
    </citation>
    <scope>NUCLEOTIDE SEQUENCE [LARGE SCALE GENOMIC DNA]</scope>
    <source>
        <strain evidence="4 5">IAM 15147</strain>
    </source>
</reference>
<gene>
    <name evidence="4" type="ORF">SAMN04487783_1802</name>
</gene>
<evidence type="ECO:0000256" key="1">
    <source>
        <dbReference type="ARBA" id="ARBA00006484"/>
    </source>
</evidence>
<dbReference type="Proteomes" id="UP000198506">
    <property type="component" value="Unassembled WGS sequence"/>
</dbReference>
<name>A0AA94HN18_9MICO</name>
<dbReference type="FunFam" id="3.40.50.720:FF:000084">
    <property type="entry name" value="Short-chain dehydrogenase reductase"/>
    <property type="match status" value="1"/>
</dbReference>
<dbReference type="InterPro" id="IPR036291">
    <property type="entry name" value="NAD(P)-bd_dom_sf"/>
</dbReference>
<dbReference type="PANTHER" id="PTHR42760">
    <property type="entry name" value="SHORT-CHAIN DEHYDROGENASES/REDUCTASES FAMILY MEMBER"/>
    <property type="match status" value="1"/>
</dbReference>
<dbReference type="PANTHER" id="PTHR42760:SF133">
    <property type="entry name" value="3-OXOACYL-[ACYL-CARRIER-PROTEIN] REDUCTASE"/>
    <property type="match status" value="1"/>
</dbReference>
<evidence type="ECO:0000313" key="5">
    <source>
        <dbReference type="Proteomes" id="UP000198506"/>
    </source>
</evidence>
<dbReference type="Gene3D" id="3.40.50.720">
    <property type="entry name" value="NAD(P)-binding Rossmann-like Domain"/>
    <property type="match status" value="1"/>
</dbReference>
<dbReference type="SUPFAM" id="SSF51735">
    <property type="entry name" value="NAD(P)-binding Rossmann-fold domains"/>
    <property type="match status" value="1"/>
</dbReference>
<dbReference type="PROSITE" id="PS00061">
    <property type="entry name" value="ADH_SHORT"/>
    <property type="match status" value="1"/>
</dbReference>
<organism evidence="4 5">
    <name type="scientific">Agrococcus baldri</name>
    <dbReference type="NCBI Taxonomy" id="153730"/>
    <lineage>
        <taxon>Bacteria</taxon>
        <taxon>Bacillati</taxon>
        <taxon>Actinomycetota</taxon>
        <taxon>Actinomycetes</taxon>
        <taxon>Micrococcales</taxon>
        <taxon>Microbacteriaceae</taxon>
        <taxon>Agrococcus</taxon>
    </lineage>
</organism>
<evidence type="ECO:0000313" key="4">
    <source>
        <dbReference type="EMBL" id="SFS14251.1"/>
    </source>
</evidence>
<accession>A0AA94HN18</accession>
<feature type="domain" description="Ketoreductase" evidence="3">
    <location>
        <begin position="28"/>
        <end position="208"/>
    </location>
</feature>
<comment type="caution">
    <text evidence="4">The sequence shown here is derived from an EMBL/GenBank/DDBJ whole genome shotgun (WGS) entry which is preliminary data.</text>
</comment>
<evidence type="ECO:0000256" key="2">
    <source>
        <dbReference type="ARBA" id="ARBA00023002"/>
    </source>
</evidence>
<dbReference type="PRINTS" id="PR00080">
    <property type="entry name" value="SDRFAMILY"/>
</dbReference>
<evidence type="ECO:0000259" key="3">
    <source>
        <dbReference type="SMART" id="SM00822"/>
    </source>
</evidence>
<dbReference type="GO" id="GO:0016616">
    <property type="term" value="F:oxidoreductase activity, acting on the CH-OH group of donors, NAD or NADP as acceptor"/>
    <property type="evidence" value="ECO:0007669"/>
    <property type="project" value="UniProtKB-ARBA"/>
</dbReference>
<dbReference type="PRINTS" id="PR00081">
    <property type="entry name" value="GDHRDH"/>
</dbReference>
<dbReference type="InterPro" id="IPR002347">
    <property type="entry name" value="SDR_fam"/>
</dbReference>
<dbReference type="InterPro" id="IPR057326">
    <property type="entry name" value="KR_dom"/>
</dbReference>